<dbReference type="EMBL" id="JAVRRG010000322">
    <property type="protein sequence ID" value="KAK5072362.1"/>
    <property type="molecule type" value="Genomic_DNA"/>
</dbReference>
<organism evidence="1 2">
    <name type="scientific">Lithohypha guttulata</name>
    <dbReference type="NCBI Taxonomy" id="1690604"/>
    <lineage>
        <taxon>Eukaryota</taxon>
        <taxon>Fungi</taxon>
        <taxon>Dikarya</taxon>
        <taxon>Ascomycota</taxon>
        <taxon>Pezizomycotina</taxon>
        <taxon>Eurotiomycetes</taxon>
        <taxon>Chaetothyriomycetidae</taxon>
        <taxon>Chaetothyriales</taxon>
        <taxon>Trichomeriaceae</taxon>
        <taxon>Lithohypha</taxon>
    </lineage>
</organism>
<keyword evidence="2" id="KW-1185">Reference proteome</keyword>
<sequence>MDPVLPLDIIDMIAQKCVGPFTISVTLSRLTLPSTSKLRVQRIPPAPLRLRDVCKAFDRGVLLGLRDQFDRHLRIAPNSFKETAIYRATMASSSSKCRGNWLYRPPHGSETGLQVSSYNREHHTLAAPYAMDNPNEVQLRGKTCYHTLKRGSGRLTMSFRQGIQITPVREVNLNYATLHRTWHKISTNGPELLSAKTIHLLPWKEQK</sequence>
<name>A0ABR0JUX4_9EURO</name>
<accession>A0ABR0JUX4</accession>
<protein>
    <submittedName>
        <fullName evidence="1">Uncharacterized protein</fullName>
    </submittedName>
</protein>
<dbReference type="Proteomes" id="UP001345013">
    <property type="component" value="Unassembled WGS sequence"/>
</dbReference>
<evidence type="ECO:0000313" key="2">
    <source>
        <dbReference type="Proteomes" id="UP001345013"/>
    </source>
</evidence>
<reference evidence="1 2" key="1">
    <citation type="submission" date="2023-08" db="EMBL/GenBank/DDBJ databases">
        <title>Black Yeasts Isolated from many extreme environments.</title>
        <authorList>
            <person name="Coleine C."/>
            <person name="Stajich J.E."/>
            <person name="Selbmann L."/>
        </authorList>
    </citation>
    <scope>NUCLEOTIDE SEQUENCE [LARGE SCALE GENOMIC DNA]</scope>
    <source>
        <strain evidence="1 2">CCFEE 5885</strain>
    </source>
</reference>
<proteinExistence type="predicted"/>
<evidence type="ECO:0000313" key="1">
    <source>
        <dbReference type="EMBL" id="KAK5072362.1"/>
    </source>
</evidence>
<comment type="caution">
    <text evidence="1">The sequence shown here is derived from an EMBL/GenBank/DDBJ whole genome shotgun (WGS) entry which is preliminary data.</text>
</comment>
<gene>
    <name evidence="1" type="ORF">LTR24_010401</name>
</gene>